<evidence type="ECO:0000313" key="3">
    <source>
        <dbReference type="EMBL" id="SER69584.1"/>
    </source>
</evidence>
<dbReference type="STRING" id="1464123.SAMN05444126_10478"/>
<evidence type="ECO:0000256" key="2">
    <source>
        <dbReference type="ARBA" id="ARBA00023002"/>
    </source>
</evidence>
<evidence type="ECO:0000313" key="4">
    <source>
        <dbReference type="Proteomes" id="UP000199318"/>
    </source>
</evidence>
<dbReference type="EMBL" id="FOGV01000004">
    <property type="protein sequence ID" value="SER69584.1"/>
    <property type="molecule type" value="Genomic_DNA"/>
</dbReference>
<keyword evidence="2" id="KW-0560">Oxidoreductase</keyword>
<dbReference type="GO" id="GO:0050485">
    <property type="term" value="F:oxidoreductase activity, acting on X-H and Y-H to form an X-Y bond, with a disulfide as acceptor"/>
    <property type="evidence" value="ECO:0007669"/>
    <property type="project" value="InterPro"/>
</dbReference>
<dbReference type="AlphaFoldDB" id="A0A1H9RA28"/>
<reference evidence="4" key="1">
    <citation type="submission" date="2016-10" db="EMBL/GenBank/DDBJ databases">
        <authorList>
            <person name="de Groot N.N."/>
        </authorList>
    </citation>
    <scope>NUCLEOTIDE SEQUENCE [LARGE SCALE GENOMIC DNA]</scope>
    <source>
        <strain evidence="4">10nlg</strain>
    </source>
</reference>
<proteinExistence type="predicted"/>
<dbReference type="InterPro" id="IPR010187">
    <property type="entry name" value="Various_sel_PB"/>
</dbReference>
<organism evidence="3 4">
    <name type="scientific">Salisediminibacterium halotolerans</name>
    <dbReference type="NCBI Taxonomy" id="517425"/>
    <lineage>
        <taxon>Bacteria</taxon>
        <taxon>Bacillati</taxon>
        <taxon>Bacillota</taxon>
        <taxon>Bacilli</taxon>
        <taxon>Bacillales</taxon>
        <taxon>Bacillaceae</taxon>
        <taxon>Salisediminibacterium</taxon>
    </lineage>
</organism>
<accession>A0A1H9RA28</accession>
<keyword evidence="4" id="KW-1185">Reference proteome</keyword>
<dbReference type="OrthoDB" id="1550957at2"/>
<comment type="caution">
    <text evidence="3">The sequence shown here is derived from an EMBL/GenBank/DDBJ whole genome shotgun (WGS) entry which is preliminary data.</text>
</comment>
<protein>
    <submittedName>
        <fullName evidence="3">D-proline reductase (Dithiol) PrdB</fullName>
    </submittedName>
</protein>
<dbReference type="Pfam" id="PF07355">
    <property type="entry name" value="GRDB"/>
    <property type="match status" value="1"/>
</dbReference>
<keyword evidence="1" id="KW-0712">Selenocysteine</keyword>
<gene>
    <name evidence="3" type="ORF">SAMN05444126_10478</name>
</gene>
<name>A0A1H9RA28_9BACI</name>
<sequence length="155" mass="17376">MLANLKHRLYRTMARFTVKKTTSSSGFTVLKKPQQDWNVAILTTAGVHLRSQEPFDVDAGDPTVRFIPGDTEDADLMVTHTHYDTTDADEDINTVFPLSVLREFEAGGEIGRVAADHFGMMGYIPETEKLENETIPKIIERLKRNKTDVLLLSPG</sequence>
<dbReference type="Proteomes" id="UP000199318">
    <property type="component" value="Unassembled WGS sequence"/>
</dbReference>
<evidence type="ECO:0000256" key="1">
    <source>
        <dbReference type="ARBA" id="ARBA00022933"/>
    </source>
</evidence>